<comment type="pathway">
    <text evidence="5">Polyol metabolism; myo-inositol biosynthesis; myo-inositol from D-glucose 6-phosphate: step 2/2.</text>
</comment>
<accession>A0A811V3Y7</accession>
<evidence type="ECO:0000313" key="7">
    <source>
        <dbReference type="EMBL" id="CAD7005740.1"/>
    </source>
</evidence>
<dbReference type="Gene3D" id="3.40.190.80">
    <property type="match status" value="1"/>
</dbReference>
<dbReference type="FunFam" id="3.30.540.10:FF:000004">
    <property type="entry name" value="Inositol-1-monophosphatase"/>
    <property type="match status" value="1"/>
</dbReference>
<protein>
    <recommendedName>
        <fullName evidence="5">Inositol-1-monophosphatase</fullName>
        <ecNumber evidence="5">3.1.3.25</ecNumber>
    </recommendedName>
</protein>
<comment type="cofactor">
    <cofactor evidence="4 5">
        <name>Mg(2+)</name>
        <dbReference type="ChEBI" id="CHEBI:18420"/>
    </cofactor>
</comment>
<comment type="similarity">
    <text evidence="1 5">Belongs to the inositol monophosphatase superfamily.</text>
</comment>
<dbReference type="GO" id="GO:0006021">
    <property type="term" value="P:inositol biosynthetic process"/>
    <property type="evidence" value="ECO:0007669"/>
    <property type="project" value="UniProtKB-UniPathway"/>
</dbReference>
<dbReference type="CDD" id="cd01639">
    <property type="entry name" value="IMPase"/>
    <property type="match status" value="1"/>
</dbReference>
<evidence type="ECO:0000256" key="3">
    <source>
        <dbReference type="ARBA" id="ARBA00022842"/>
    </source>
</evidence>
<dbReference type="AlphaFoldDB" id="A0A811V3Y7"/>
<dbReference type="PRINTS" id="PR00377">
    <property type="entry name" value="IMPHPHTASES"/>
</dbReference>
<evidence type="ECO:0000313" key="8">
    <source>
        <dbReference type="Proteomes" id="UP000606786"/>
    </source>
</evidence>
<dbReference type="Proteomes" id="UP000606786">
    <property type="component" value="Unassembled WGS sequence"/>
</dbReference>
<dbReference type="SUPFAM" id="SSF56655">
    <property type="entry name" value="Carbohydrate phosphatase"/>
    <property type="match status" value="1"/>
</dbReference>
<evidence type="ECO:0000256" key="1">
    <source>
        <dbReference type="ARBA" id="ARBA00009759"/>
    </source>
</evidence>
<dbReference type="PANTHER" id="PTHR20854:SF25">
    <property type="entry name" value="INOSITOL-1-MONOPHOSPHATASE"/>
    <property type="match status" value="1"/>
</dbReference>
<sequence>MSDISENQRIRNYYNVALKLVMKCGPVACAGYEEANIDFETKSAYYDFVTIYDKQVENLLIAGLQTAFPETKVIGEESSADDKSEPVLTDAPTWIIDPIDGTTNFIRRFPSWCISVGLALKKELVVGIVYLPVVNEMYSAYKGHGAYLNEQRISVSRCKEVNNAVLSIVQMPKIGDNNDRRLCKLTSNCSGYRGFGSAAVTLCYVVRGCIDCFTVEDLQPWDIAGGALIVLEAGGVVCHFKGGEFSIIKPDCVVAATKELAKEVIGLINEADELRERQREAEKEKSE</sequence>
<gene>
    <name evidence="7" type="ORF">CCAP1982_LOCUS14091</name>
</gene>
<evidence type="ECO:0000256" key="6">
    <source>
        <dbReference type="SAM" id="Coils"/>
    </source>
</evidence>
<dbReference type="GO" id="GO:0046872">
    <property type="term" value="F:metal ion binding"/>
    <property type="evidence" value="ECO:0007669"/>
    <property type="project" value="UniProtKB-KW"/>
</dbReference>
<feature type="binding site" evidence="4">
    <location>
        <position position="99"/>
    </location>
    <ligand>
        <name>Mg(2+)</name>
        <dbReference type="ChEBI" id="CHEBI:18420"/>
        <label>1</label>
        <note>catalytic</note>
    </ligand>
</feature>
<feature type="binding site" evidence="4">
    <location>
        <position position="100"/>
    </location>
    <ligand>
        <name>Mg(2+)</name>
        <dbReference type="ChEBI" id="CHEBI:18420"/>
        <label>1</label>
        <note>catalytic</note>
    </ligand>
</feature>
<dbReference type="EC" id="3.1.3.25" evidence="5"/>
<evidence type="ECO:0000256" key="5">
    <source>
        <dbReference type="RuleBase" id="RU364068"/>
    </source>
</evidence>
<dbReference type="Gene3D" id="3.30.540.10">
    <property type="entry name" value="Fructose-1,6-Bisphosphatase, subunit A, domain 1"/>
    <property type="match status" value="1"/>
</dbReference>
<dbReference type="PROSITE" id="PS00630">
    <property type="entry name" value="IMP_2"/>
    <property type="match status" value="1"/>
</dbReference>
<dbReference type="Pfam" id="PF00459">
    <property type="entry name" value="Inositol_P"/>
    <property type="match status" value="1"/>
</dbReference>
<feature type="binding site" evidence="4">
    <location>
        <position position="222"/>
    </location>
    <ligand>
        <name>Mg(2+)</name>
        <dbReference type="ChEBI" id="CHEBI:18420"/>
        <label>1</label>
        <note>catalytic</note>
    </ligand>
</feature>
<dbReference type="PROSITE" id="PS00629">
    <property type="entry name" value="IMP_1"/>
    <property type="match status" value="1"/>
</dbReference>
<dbReference type="InterPro" id="IPR020550">
    <property type="entry name" value="Inositol_monophosphatase_CS"/>
</dbReference>
<evidence type="ECO:0000256" key="4">
    <source>
        <dbReference type="PIRSR" id="PIRSR600760-2"/>
    </source>
</evidence>
<feature type="binding site" evidence="4">
    <location>
        <position position="76"/>
    </location>
    <ligand>
        <name>Mg(2+)</name>
        <dbReference type="ChEBI" id="CHEBI:18420"/>
        <label>1</label>
        <note>catalytic</note>
    </ligand>
</feature>
<dbReference type="OrthoDB" id="10254945at2759"/>
<comment type="caution">
    <text evidence="7">The sequence shown here is derived from an EMBL/GenBank/DDBJ whole genome shotgun (WGS) entry which is preliminary data.</text>
</comment>
<keyword evidence="6" id="KW-0175">Coiled coil</keyword>
<keyword evidence="5" id="KW-0378">Hydrolase</keyword>
<comment type="catalytic activity">
    <reaction evidence="5">
        <text>a myo-inositol phosphate + H2O = myo-inositol + phosphate</text>
        <dbReference type="Rhea" id="RHEA:24056"/>
        <dbReference type="ChEBI" id="CHEBI:15377"/>
        <dbReference type="ChEBI" id="CHEBI:17268"/>
        <dbReference type="ChEBI" id="CHEBI:43474"/>
        <dbReference type="ChEBI" id="CHEBI:84139"/>
        <dbReference type="EC" id="3.1.3.25"/>
    </reaction>
</comment>
<dbReference type="InterPro" id="IPR000760">
    <property type="entry name" value="Inositol_monophosphatase-like"/>
</dbReference>
<dbReference type="EMBL" id="CAJHJT010000034">
    <property type="protein sequence ID" value="CAD7005740.1"/>
    <property type="molecule type" value="Genomic_DNA"/>
</dbReference>
<keyword evidence="3 4" id="KW-0460">Magnesium</keyword>
<dbReference type="GO" id="GO:0008934">
    <property type="term" value="F:inositol monophosphate 1-phosphatase activity"/>
    <property type="evidence" value="ECO:0007669"/>
    <property type="project" value="InterPro"/>
</dbReference>
<keyword evidence="2 4" id="KW-0479">Metal-binding</keyword>
<organism evidence="7 8">
    <name type="scientific">Ceratitis capitata</name>
    <name type="common">Mediterranean fruit fly</name>
    <name type="synonym">Tephritis capitata</name>
    <dbReference type="NCBI Taxonomy" id="7213"/>
    <lineage>
        <taxon>Eukaryota</taxon>
        <taxon>Metazoa</taxon>
        <taxon>Ecdysozoa</taxon>
        <taxon>Arthropoda</taxon>
        <taxon>Hexapoda</taxon>
        <taxon>Insecta</taxon>
        <taxon>Pterygota</taxon>
        <taxon>Neoptera</taxon>
        <taxon>Endopterygota</taxon>
        <taxon>Diptera</taxon>
        <taxon>Brachycera</taxon>
        <taxon>Muscomorpha</taxon>
        <taxon>Tephritoidea</taxon>
        <taxon>Tephritidae</taxon>
        <taxon>Ceratitis</taxon>
        <taxon>Ceratitis</taxon>
    </lineage>
</organism>
<dbReference type="GO" id="GO:0046854">
    <property type="term" value="P:phosphatidylinositol phosphate biosynthetic process"/>
    <property type="evidence" value="ECO:0007669"/>
    <property type="project" value="InterPro"/>
</dbReference>
<dbReference type="InterPro" id="IPR020583">
    <property type="entry name" value="Inositol_monoP_metal-BS"/>
</dbReference>
<evidence type="ECO:0000256" key="2">
    <source>
        <dbReference type="ARBA" id="ARBA00022723"/>
    </source>
</evidence>
<dbReference type="InterPro" id="IPR033942">
    <property type="entry name" value="IMPase"/>
</dbReference>
<name>A0A811V3Y7_CERCA</name>
<dbReference type="GO" id="GO:0007165">
    <property type="term" value="P:signal transduction"/>
    <property type="evidence" value="ECO:0007669"/>
    <property type="project" value="TreeGrafter"/>
</dbReference>
<dbReference type="UniPathway" id="UPA00823">
    <property type="reaction ID" value="UER00788"/>
</dbReference>
<reference evidence="7" key="1">
    <citation type="submission" date="2020-11" db="EMBL/GenBank/DDBJ databases">
        <authorList>
            <person name="Whitehead M."/>
        </authorList>
    </citation>
    <scope>NUCLEOTIDE SEQUENCE</scope>
    <source>
        <strain evidence="7">EGII</strain>
    </source>
</reference>
<proteinExistence type="inferred from homology"/>
<feature type="binding site" evidence="4">
    <location>
        <position position="97"/>
    </location>
    <ligand>
        <name>Mg(2+)</name>
        <dbReference type="ChEBI" id="CHEBI:18420"/>
        <label>1</label>
        <note>catalytic</note>
    </ligand>
</feature>
<dbReference type="PANTHER" id="PTHR20854">
    <property type="entry name" value="INOSITOL MONOPHOSPHATASE"/>
    <property type="match status" value="1"/>
</dbReference>
<keyword evidence="8" id="KW-1185">Reference proteome</keyword>
<feature type="coiled-coil region" evidence="6">
    <location>
        <begin position="257"/>
        <end position="287"/>
    </location>
</feature>